<dbReference type="PRINTS" id="PR00604">
    <property type="entry name" value="CYTCHRMECIAB"/>
</dbReference>
<evidence type="ECO:0000256" key="6">
    <source>
        <dbReference type="PROSITE-ProRule" id="PRU00433"/>
    </source>
</evidence>
<feature type="region of interest" description="Disordered" evidence="7">
    <location>
        <begin position="179"/>
        <end position="300"/>
    </location>
</feature>
<feature type="domain" description="Cytochrome c" evidence="8">
    <location>
        <begin position="308"/>
        <end position="450"/>
    </location>
</feature>
<dbReference type="InterPro" id="IPR009056">
    <property type="entry name" value="Cyt_c-like_dom"/>
</dbReference>
<sequence>MDSFEANKIFGAILGTVFVLFGGSILAEGLFHSEAPEQPGYEIVAADPSEAGAAAPAAAQEDPPIAALLQTASADAGADVFKKCTACHSGEKGGPNKVGPHLWDVVMRPIASVSDFSYSAAMREFSEGGSVNWDYDHLNHFLKDPKGYMPGTKMGFAGLKSPDDRAAIIAYLHSLSDNPAPLPEAPAEGEAAAEGGEQSAEVTNPATTTKMGEGGEEAQAPAETGSAPESPPVESGDATTEAKMSAEGVQGEQPLPPGADATNLPAEPAEGAATEAQPAPSDDQAEAGTAAPAAPAEGEATEVAAITGDAAAGEKVFNKCRACHAVGEGARNKIGPEAQRHRRRGDRRGRGLQLLIGPPELRCGASDLDGRRAPRLARRPEDPGSRHEDVVPGAEEPQGHRRRHCLSRQLRRERRPDGPVDAGSLSLILQCRKAPVYRRGFCFFSPARLQ</sequence>
<keyword evidence="5 6" id="KW-0408">Iron</keyword>
<proteinExistence type="predicted"/>
<dbReference type="EMBL" id="CP114029">
    <property type="protein sequence ID" value="WAP69905.1"/>
    <property type="molecule type" value="Genomic_DNA"/>
</dbReference>
<feature type="compositionally biased region" description="Low complexity" evidence="7">
    <location>
        <begin position="265"/>
        <end position="300"/>
    </location>
</feature>
<accession>A0ABY7C7X3</accession>
<dbReference type="InterPro" id="IPR002327">
    <property type="entry name" value="Cyt_c_1A/1B"/>
</dbReference>
<dbReference type="PROSITE" id="PS51007">
    <property type="entry name" value="CYTC"/>
    <property type="match status" value="2"/>
</dbReference>
<name>A0ABY7C7X3_9HYPH</name>
<feature type="domain" description="Cytochrome c" evidence="8">
    <location>
        <begin position="72"/>
        <end position="176"/>
    </location>
</feature>
<dbReference type="Gene3D" id="1.10.760.10">
    <property type="entry name" value="Cytochrome c-like domain"/>
    <property type="match status" value="2"/>
</dbReference>
<feature type="compositionally biased region" description="Basic and acidic residues" evidence="7">
    <location>
        <begin position="368"/>
        <end position="390"/>
    </location>
</feature>
<feature type="region of interest" description="Disordered" evidence="7">
    <location>
        <begin position="334"/>
        <end position="353"/>
    </location>
</feature>
<keyword evidence="1" id="KW-0813">Transport</keyword>
<dbReference type="PANTHER" id="PTHR11961">
    <property type="entry name" value="CYTOCHROME C"/>
    <property type="match status" value="1"/>
</dbReference>
<evidence type="ECO:0000256" key="4">
    <source>
        <dbReference type="ARBA" id="ARBA00022982"/>
    </source>
</evidence>
<dbReference type="Proteomes" id="UP001164020">
    <property type="component" value="Chromosome"/>
</dbReference>
<dbReference type="Pfam" id="PF00034">
    <property type="entry name" value="Cytochrom_C"/>
    <property type="match status" value="1"/>
</dbReference>
<dbReference type="SUPFAM" id="SSF46626">
    <property type="entry name" value="Cytochrome c"/>
    <property type="match status" value="2"/>
</dbReference>
<evidence type="ECO:0000256" key="7">
    <source>
        <dbReference type="SAM" id="MobiDB-lite"/>
    </source>
</evidence>
<protein>
    <submittedName>
        <fullName evidence="9">C-type cytochrome</fullName>
    </submittedName>
</protein>
<evidence type="ECO:0000256" key="1">
    <source>
        <dbReference type="ARBA" id="ARBA00022448"/>
    </source>
</evidence>
<feature type="region of interest" description="Disordered" evidence="7">
    <location>
        <begin position="363"/>
        <end position="403"/>
    </location>
</feature>
<evidence type="ECO:0000313" key="10">
    <source>
        <dbReference type="Proteomes" id="UP001164020"/>
    </source>
</evidence>
<keyword evidence="4" id="KW-0249">Electron transport</keyword>
<dbReference type="InterPro" id="IPR036909">
    <property type="entry name" value="Cyt_c-like_dom_sf"/>
</dbReference>
<evidence type="ECO:0000256" key="2">
    <source>
        <dbReference type="ARBA" id="ARBA00022617"/>
    </source>
</evidence>
<keyword evidence="3 6" id="KW-0479">Metal-binding</keyword>
<evidence type="ECO:0000256" key="3">
    <source>
        <dbReference type="ARBA" id="ARBA00022723"/>
    </source>
</evidence>
<evidence type="ECO:0000256" key="5">
    <source>
        <dbReference type="ARBA" id="ARBA00023004"/>
    </source>
</evidence>
<reference evidence="9" key="1">
    <citation type="submission" date="2022-12" db="EMBL/GenBank/DDBJ databases">
        <title>Jiella pelagia sp. nov., isolated from phosphonate enriched culture of Northwest Pacific surface seawater.</title>
        <authorList>
            <person name="Shin D.Y."/>
            <person name="Hwang C.Y."/>
        </authorList>
    </citation>
    <scope>NUCLEOTIDE SEQUENCE</scope>
    <source>
        <strain evidence="9">HL-NP1</strain>
    </source>
</reference>
<feature type="compositionally biased region" description="Polar residues" evidence="7">
    <location>
        <begin position="200"/>
        <end position="210"/>
    </location>
</feature>
<feature type="compositionally biased region" description="Low complexity" evidence="7">
    <location>
        <begin position="185"/>
        <end position="197"/>
    </location>
</feature>
<organism evidence="9 10">
    <name type="scientific">Jiella pelagia</name>
    <dbReference type="NCBI Taxonomy" id="2986949"/>
    <lineage>
        <taxon>Bacteria</taxon>
        <taxon>Pseudomonadati</taxon>
        <taxon>Pseudomonadota</taxon>
        <taxon>Alphaproteobacteria</taxon>
        <taxon>Hyphomicrobiales</taxon>
        <taxon>Aurantimonadaceae</taxon>
        <taxon>Jiella</taxon>
    </lineage>
</organism>
<evidence type="ECO:0000313" key="9">
    <source>
        <dbReference type="EMBL" id="WAP69905.1"/>
    </source>
</evidence>
<gene>
    <name evidence="9" type="ORF">OH818_06905</name>
</gene>
<keyword evidence="2 6" id="KW-0349">Heme</keyword>
<evidence type="ECO:0000259" key="8">
    <source>
        <dbReference type="PROSITE" id="PS51007"/>
    </source>
</evidence>
<dbReference type="RefSeq" id="WP_268882330.1">
    <property type="nucleotide sequence ID" value="NZ_CP114029.1"/>
</dbReference>
<keyword evidence="10" id="KW-1185">Reference proteome</keyword>